<dbReference type="Pfam" id="PF13663">
    <property type="entry name" value="DUF4148"/>
    <property type="match status" value="1"/>
</dbReference>
<dbReference type="STRING" id="1349767.GJA_4048"/>
<dbReference type="EMBL" id="HG322949">
    <property type="protein sequence ID" value="CDG84658.1"/>
    <property type="molecule type" value="Genomic_DNA"/>
</dbReference>
<dbReference type="HOGENOM" id="CLU_2287703_0_0_4"/>
<feature type="signal peptide" evidence="1">
    <location>
        <begin position="1"/>
        <end position="24"/>
    </location>
</feature>
<dbReference type="Proteomes" id="UP000027604">
    <property type="component" value="Chromosome I"/>
</dbReference>
<protein>
    <recommendedName>
        <fullName evidence="4">DUF4148 domain-containing protein</fullName>
    </recommendedName>
</protein>
<dbReference type="OrthoDB" id="8703700at2"/>
<dbReference type="InterPro" id="IPR025421">
    <property type="entry name" value="DUF4148"/>
</dbReference>
<accession>W0VBC5</accession>
<sequence length="101" mass="10637">MNLISSITAAVATLAAAGSMLAQSAPSAGLTRAEVIAEFQRARANGDIAYSEADYAKLPANTSSVTRQQVMDEFYAARKSGKIAQTEADFDVAHSRTPTLK</sequence>
<dbReference type="RefSeq" id="WP_038495223.1">
    <property type="nucleotide sequence ID" value="NZ_BCTH01000015.1"/>
</dbReference>
<evidence type="ECO:0008006" key="4">
    <source>
        <dbReference type="Google" id="ProtNLM"/>
    </source>
</evidence>
<feature type="chain" id="PRO_5004797739" description="DUF4148 domain-containing protein" evidence="1">
    <location>
        <begin position="25"/>
        <end position="101"/>
    </location>
</feature>
<dbReference type="PATRIC" id="fig|1349767.4.peg.626"/>
<keyword evidence="3" id="KW-1185">Reference proteome</keyword>
<gene>
    <name evidence="2" type="ORF">GJA_4048</name>
</gene>
<evidence type="ECO:0000256" key="1">
    <source>
        <dbReference type="SAM" id="SignalP"/>
    </source>
</evidence>
<dbReference type="AlphaFoldDB" id="W0VBC5"/>
<evidence type="ECO:0000313" key="2">
    <source>
        <dbReference type="EMBL" id="CDG84658.1"/>
    </source>
</evidence>
<proteinExistence type="predicted"/>
<name>W0VBC5_9BURK</name>
<dbReference type="KEGG" id="jag:GJA_4048"/>
<organism evidence="2 3">
    <name type="scientific">Janthinobacterium agaricidamnosum NBRC 102515 = DSM 9628</name>
    <dbReference type="NCBI Taxonomy" id="1349767"/>
    <lineage>
        <taxon>Bacteria</taxon>
        <taxon>Pseudomonadati</taxon>
        <taxon>Pseudomonadota</taxon>
        <taxon>Betaproteobacteria</taxon>
        <taxon>Burkholderiales</taxon>
        <taxon>Oxalobacteraceae</taxon>
        <taxon>Janthinobacterium</taxon>
    </lineage>
</organism>
<reference evidence="2 3" key="1">
    <citation type="journal article" date="2015" name="Genome Announc.">
        <title>Genome Sequence of Mushroom Soft-Rot Pathogen Janthinobacterium agaricidamnosum.</title>
        <authorList>
            <person name="Graupner K."/>
            <person name="Lackner G."/>
            <person name="Hertweck C."/>
        </authorList>
    </citation>
    <scope>NUCLEOTIDE SEQUENCE [LARGE SCALE GENOMIC DNA]</scope>
    <source>
        <strain evidence="3">NBRC 102515 / DSM 9628</strain>
    </source>
</reference>
<evidence type="ECO:0000313" key="3">
    <source>
        <dbReference type="Proteomes" id="UP000027604"/>
    </source>
</evidence>
<keyword evidence="1" id="KW-0732">Signal</keyword>